<accession>A0A4Z0W481</accession>
<evidence type="ECO:0000313" key="3">
    <source>
        <dbReference type="EMBL" id="TGG88626.1"/>
    </source>
</evidence>
<evidence type="ECO:0008006" key="5">
    <source>
        <dbReference type="Google" id="ProtNLM"/>
    </source>
</evidence>
<evidence type="ECO:0000313" key="4">
    <source>
        <dbReference type="Proteomes" id="UP000297288"/>
    </source>
</evidence>
<dbReference type="PANTHER" id="PTHR36449:SF1">
    <property type="entry name" value="ACETYLTRANSFERASE"/>
    <property type="match status" value="1"/>
</dbReference>
<dbReference type="RefSeq" id="WP_135402325.1">
    <property type="nucleotide sequence ID" value="NZ_SRME01000001.1"/>
</dbReference>
<dbReference type="AlphaFoldDB" id="A0A4Z0W481"/>
<gene>
    <name evidence="3" type="ORF">E4650_00005</name>
</gene>
<proteinExistence type="predicted"/>
<evidence type="ECO:0000256" key="1">
    <source>
        <dbReference type="ARBA" id="ARBA00022679"/>
    </source>
</evidence>
<dbReference type="PANTHER" id="PTHR36449">
    <property type="entry name" value="ACETYLTRANSFERASE-RELATED"/>
    <property type="match status" value="1"/>
</dbReference>
<dbReference type="Proteomes" id="UP000297288">
    <property type="component" value="Unassembled WGS sequence"/>
</dbReference>
<dbReference type="EMBL" id="SRME01000001">
    <property type="protein sequence ID" value="TGG88626.1"/>
    <property type="molecule type" value="Genomic_DNA"/>
</dbReference>
<dbReference type="Gene3D" id="3.40.630.30">
    <property type="match status" value="1"/>
</dbReference>
<sequence>MIDLEKYVKLYNIKVFNFIDFKKKFSKKLNKLLNGFDCNTNDDEYKYFLTENACTFSNLNLAVTYIVFDTKEEVILSYFTLSASTIEVTNSEKKKISSDIPFSYIPALLIGKLSANNNEDYEKLGTITIQIIFALVEELKEKIGFRVLSVDADLDASPTIIEFYKKFNFIYNRKKYFDSSKNELDIPDSGTITMYIDVEKIV</sequence>
<name>A0A4Z0W481_9BACT</name>
<keyword evidence="1" id="KW-0808">Transferase</keyword>
<evidence type="ECO:0000256" key="2">
    <source>
        <dbReference type="ARBA" id="ARBA00023315"/>
    </source>
</evidence>
<keyword evidence="2" id="KW-0012">Acyltransferase</keyword>
<comment type="caution">
    <text evidence="3">The sequence shown here is derived from an EMBL/GenBank/DDBJ whole genome shotgun (WGS) entry which is preliminary data.</text>
</comment>
<organism evidence="3 4">
    <name type="scientific">Geotoga petraea</name>
    <dbReference type="NCBI Taxonomy" id="28234"/>
    <lineage>
        <taxon>Bacteria</taxon>
        <taxon>Thermotogati</taxon>
        <taxon>Thermotogota</taxon>
        <taxon>Thermotogae</taxon>
        <taxon>Petrotogales</taxon>
        <taxon>Petrotogaceae</taxon>
        <taxon>Geotoga</taxon>
    </lineage>
</organism>
<protein>
    <recommendedName>
        <fullName evidence="5">GNAT family N-acetyltransferase</fullName>
    </recommendedName>
</protein>
<dbReference type="GO" id="GO:0016746">
    <property type="term" value="F:acyltransferase activity"/>
    <property type="evidence" value="ECO:0007669"/>
    <property type="project" value="UniProtKB-KW"/>
</dbReference>
<reference evidence="3 4" key="1">
    <citation type="submission" date="2019-04" db="EMBL/GenBank/DDBJ databases">
        <title>Draft genome sequence data and analysis of a Fermenting Bacterium, Geotoga petraea strain HO-Geo1, isolated from heavy-oil petroleum reservoir in Russia.</title>
        <authorList>
            <person name="Grouzdev D.S."/>
            <person name="Semenova E.M."/>
            <person name="Sokolova D.S."/>
            <person name="Tourova T.P."/>
            <person name="Poltaraus A.B."/>
            <person name="Nazina T.N."/>
        </authorList>
    </citation>
    <scope>NUCLEOTIDE SEQUENCE [LARGE SCALE GENOMIC DNA]</scope>
    <source>
        <strain evidence="3 4">HO-Geo1</strain>
    </source>
</reference>